<sequence length="229" mass="25440">MTGEPSRFSQAVESAEETFIAVTLGFMTLITFANVVARYVFNSNILWGLEVTVVLFAWLVLVGAAYGVKRTFHIGVDVIINLLPPPVKKVFALLAVGASLLFAVLLLKGAWEYWYPFASDRIWMETDDIPMPGFLAWIGPIINEGEAYEKMPRFVPYFALPLGMALLVLRLLQAGYHVLTNQRDSIIAAHEVEDMIEDAVDAHADGHHHNSDRAIAKMNAGAQTNKKEH</sequence>
<gene>
    <name evidence="12" type="ORF">FHP89_10715</name>
    <name evidence="11" type="ORF">FHP91_01960</name>
</gene>
<evidence type="ECO:0000256" key="6">
    <source>
        <dbReference type="ARBA" id="ARBA00022989"/>
    </source>
</evidence>
<keyword evidence="3" id="KW-1003">Cell membrane</keyword>
<evidence type="ECO:0000256" key="2">
    <source>
        <dbReference type="ARBA" id="ARBA00022448"/>
    </source>
</evidence>
<dbReference type="OrthoDB" id="2085311at2"/>
<keyword evidence="14" id="KW-1185">Reference proteome</keyword>
<dbReference type="Proteomes" id="UP000318349">
    <property type="component" value="Unassembled WGS sequence"/>
</dbReference>
<name>A0A557R2Y6_9RHOO</name>
<comment type="subcellular location">
    <subcellularLocation>
        <location evidence="1 9">Cell inner membrane</location>
        <topology evidence="1 9">Multi-pass membrane protein</topology>
    </subcellularLocation>
</comment>
<evidence type="ECO:0000313" key="14">
    <source>
        <dbReference type="Proteomes" id="UP000319502"/>
    </source>
</evidence>
<evidence type="ECO:0000259" key="10">
    <source>
        <dbReference type="Pfam" id="PF04290"/>
    </source>
</evidence>
<evidence type="ECO:0000256" key="9">
    <source>
        <dbReference type="RuleBase" id="RU369079"/>
    </source>
</evidence>
<keyword evidence="6 9" id="KW-1133">Transmembrane helix</keyword>
<evidence type="ECO:0000256" key="4">
    <source>
        <dbReference type="ARBA" id="ARBA00022519"/>
    </source>
</evidence>
<comment type="similarity">
    <text evidence="8 9">Belongs to the TRAP transporter small permease family.</text>
</comment>
<feature type="domain" description="Tripartite ATP-independent periplasmic transporters DctQ component" evidence="10">
    <location>
        <begin position="27"/>
        <end position="176"/>
    </location>
</feature>
<feature type="transmembrane region" description="Helical" evidence="9">
    <location>
        <begin position="47"/>
        <end position="69"/>
    </location>
</feature>
<dbReference type="EMBL" id="VMNI01000009">
    <property type="protein sequence ID" value="TVO76351.1"/>
    <property type="molecule type" value="Genomic_DNA"/>
</dbReference>
<dbReference type="AlphaFoldDB" id="A0A557R2Y6"/>
<dbReference type="InterPro" id="IPR007387">
    <property type="entry name" value="TRAP_DctQ"/>
</dbReference>
<keyword evidence="7 9" id="KW-0472">Membrane</keyword>
<evidence type="ECO:0000256" key="3">
    <source>
        <dbReference type="ARBA" id="ARBA00022475"/>
    </source>
</evidence>
<dbReference type="GO" id="GO:0015740">
    <property type="term" value="P:C4-dicarboxylate transport"/>
    <property type="evidence" value="ECO:0007669"/>
    <property type="project" value="TreeGrafter"/>
</dbReference>
<dbReference type="EMBL" id="VMNK01000002">
    <property type="protein sequence ID" value="TVO59501.1"/>
    <property type="molecule type" value="Genomic_DNA"/>
</dbReference>
<comment type="function">
    <text evidence="9">Part of the tripartite ATP-independent periplasmic (TRAP) transport system.</text>
</comment>
<proteinExistence type="inferred from homology"/>
<evidence type="ECO:0000256" key="1">
    <source>
        <dbReference type="ARBA" id="ARBA00004429"/>
    </source>
</evidence>
<dbReference type="InterPro" id="IPR055348">
    <property type="entry name" value="DctQ"/>
</dbReference>
<dbReference type="PANTHER" id="PTHR35011:SF2">
    <property type="entry name" value="2,3-DIKETO-L-GULONATE TRAP TRANSPORTER SMALL PERMEASE PROTEIN YIAM"/>
    <property type="match status" value="1"/>
</dbReference>
<keyword evidence="5 9" id="KW-0812">Transmembrane</keyword>
<feature type="transmembrane region" description="Helical" evidence="9">
    <location>
        <begin position="20"/>
        <end position="41"/>
    </location>
</feature>
<dbReference type="Proteomes" id="UP000319502">
    <property type="component" value="Unassembled WGS sequence"/>
</dbReference>
<evidence type="ECO:0000256" key="7">
    <source>
        <dbReference type="ARBA" id="ARBA00023136"/>
    </source>
</evidence>
<keyword evidence="2 9" id="KW-0813">Transport</keyword>
<dbReference type="GO" id="GO:0022857">
    <property type="term" value="F:transmembrane transporter activity"/>
    <property type="evidence" value="ECO:0007669"/>
    <property type="project" value="UniProtKB-UniRule"/>
</dbReference>
<evidence type="ECO:0000313" key="12">
    <source>
        <dbReference type="EMBL" id="TVO76351.1"/>
    </source>
</evidence>
<evidence type="ECO:0000256" key="5">
    <source>
        <dbReference type="ARBA" id="ARBA00022692"/>
    </source>
</evidence>
<dbReference type="Pfam" id="PF04290">
    <property type="entry name" value="DctQ"/>
    <property type="match status" value="1"/>
</dbReference>
<accession>A0A557R2Y6</accession>
<evidence type="ECO:0000313" key="13">
    <source>
        <dbReference type="Proteomes" id="UP000318349"/>
    </source>
</evidence>
<dbReference type="RefSeq" id="WP_144179800.1">
    <property type="nucleotide sequence ID" value="NZ_VMNK01000002.1"/>
</dbReference>
<feature type="transmembrane region" description="Helical" evidence="9">
    <location>
        <begin position="154"/>
        <end position="172"/>
    </location>
</feature>
<dbReference type="GO" id="GO:0005886">
    <property type="term" value="C:plasma membrane"/>
    <property type="evidence" value="ECO:0007669"/>
    <property type="project" value="UniProtKB-SubCell"/>
</dbReference>
<evidence type="ECO:0000313" key="11">
    <source>
        <dbReference type="EMBL" id="TVO59501.1"/>
    </source>
</evidence>
<comment type="caution">
    <text evidence="12">The sequence shown here is derived from an EMBL/GenBank/DDBJ whole genome shotgun (WGS) entry which is preliminary data.</text>
</comment>
<reference evidence="13 14" key="1">
    <citation type="submission" date="2019-07" db="EMBL/GenBank/DDBJ databases">
        <title>The pathways for chlorine oxyanion respiration interact through the shared metabolite chlorate.</title>
        <authorList>
            <person name="Barnum T.P."/>
            <person name="Cheng Y."/>
            <person name="Hill K.A."/>
            <person name="Lucas L.N."/>
            <person name="Carlson H.K."/>
            <person name="Coates J.D."/>
        </authorList>
    </citation>
    <scope>NUCLEOTIDE SEQUENCE [LARGE SCALE GENOMIC DNA]</scope>
    <source>
        <strain evidence="12 13">SFB-1</strain>
        <strain evidence="11 14">SFB-3</strain>
    </source>
</reference>
<feature type="transmembrane region" description="Helical" evidence="9">
    <location>
        <begin position="90"/>
        <end position="111"/>
    </location>
</feature>
<comment type="subunit">
    <text evidence="9">The complex comprises the extracytoplasmic solute receptor protein and the two transmembrane proteins.</text>
</comment>
<dbReference type="PANTHER" id="PTHR35011">
    <property type="entry name" value="2,3-DIKETO-L-GULONATE TRAP TRANSPORTER SMALL PERMEASE PROTEIN YIAM"/>
    <property type="match status" value="1"/>
</dbReference>
<keyword evidence="4 9" id="KW-0997">Cell inner membrane</keyword>
<protein>
    <recommendedName>
        <fullName evidence="9">TRAP transporter small permease protein</fullName>
    </recommendedName>
</protein>
<evidence type="ECO:0000256" key="8">
    <source>
        <dbReference type="ARBA" id="ARBA00038436"/>
    </source>
</evidence>
<organism evidence="12 13">
    <name type="scientific">Denitromonas halophila</name>
    <dbReference type="NCBI Taxonomy" id="1629404"/>
    <lineage>
        <taxon>Bacteria</taxon>
        <taxon>Pseudomonadati</taxon>
        <taxon>Pseudomonadota</taxon>
        <taxon>Betaproteobacteria</taxon>
        <taxon>Rhodocyclales</taxon>
        <taxon>Zoogloeaceae</taxon>
        <taxon>Denitromonas</taxon>
    </lineage>
</organism>